<dbReference type="GO" id="GO:0008270">
    <property type="term" value="F:zinc ion binding"/>
    <property type="evidence" value="ECO:0007669"/>
    <property type="project" value="UniProtKB-KW"/>
</dbReference>
<evidence type="ECO:0000256" key="3">
    <source>
        <dbReference type="ARBA" id="ARBA00022771"/>
    </source>
</evidence>
<comment type="caution">
    <text evidence="6">The sequence shown here is derived from an EMBL/GenBank/DDBJ whole genome shotgun (WGS) entry which is preliminary data.</text>
</comment>
<dbReference type="Proteomes" id="UP001152795">
    <property type="component" value="Unassembled WGS sequence"/>
</dbReference>
<dbReference type="PANTHER" id="PTHR23080">
    <property type="entry name" value="THAP DOMAIN PROTEIN"/>
    <property type="match status" value="1"/>
</dbReference>
<keyword evidence="3" id="KW-0863">Zinc-finger</keyword>
<evidence type="ECO:0000313" key="6">
    <source>
        <dbReference type="EMBL" id="CAB4010922.1"/>
    </source>
</evidence>
<keyword evidence="4" id="KW-0862">Zinc</keyword>
<keyword evidence="2" id="KW-0479">Metal-binding</keyword>
<name>A0A7D9IQF1_PARCT</name>
<reference evidence="6" key="1">
    <citation type="submission" date="2020-04" db="EMBL/GenBank/DDBJ databases">
        <authorList>
            <person name="Alioto T."/>
            <person name="Alioto T."/>
            <person name="Gomez Garrido J."/>
        </authorList>
    </citation>
    <scope>NUCLEOTIDE SEQUENCE</scope>
    <source>
        <strain evidence="6">A484AB</strain>
    </source>
</reference>
<dbReference type="OrthoDB" id="5976542at2759"/>
<dbReference type="AlphaFoldDB" id="A0A7D9IQF1"/>
<gene>
    <name evidence="6" type="ORF">PACLA_8A062042</name>
</gene>
<keyword evidence="5" id="KW-0238">DNA-binding</keyword>
<sequence length="332" mass="38114">MVKRCAWGTCNSDSRYQERLVNEVEGTTVTFHHFPTEIRDKERRKTWIRACCRKDGFVCTKDSYVCSLHFVDKKGPTEEYPDPISATASRDTLRLLLGKLCMGWGRFGFKRRLLDFTCGKQKKKFSKLSTWEQFIITLVRLRRKITIETLADLFGISTGSTSRIIITWILFLEKELSFLLHFPTLSELDGIQYPKAFRGIPDLRGIIDCTEFYIETPNRLPSQRSTYSTYKSRNTFKLLVSISPIAHFNFVSNLFSGSISDKEIIRQSGFLDKLQPGDAIMADKGFNIQDLLALRETRLIAPPIMRKGTVSSKASTITRRIAKSPHPCWKSN</sequence>
<dbReference type="EMBL" id="CACRXK020006961">
    <property type="protein sequence ID" value="CAB4010922.1"/>
    <property type="molecule type" value="Genomic_DNA"/>
</dbReference>
<dbReference type="Pfam" id="PF13613">
    <property type="entry name" value="HTH_Tnp_4"/>
    <property type="match status" value="1"/>
</dbReference>
<dbReference type="SUPFAM" id="SSF57716">
    <property type="entry name" value="Glucocorticoid receptor-like (DNA-binding domain)"/>
    <property type="match status" value="1"/>
</dbReference>
<comment type="cofactor">
    <cofactor evidence="1">
        <name>a divalent metal cation</name>
        <dbReference type="ChEBI" id="CHEBI:60240"/>
    </cofactor>
</comment>
<dbReference type="InterPro" id="IPR006612">
    <property type="entry name" value="THAP_Znf"/>
</dbReference>
<keyword evidence="7" id="KW-1185">Reference proteome</keyword>
<protein>
    <submittedName>
        <fullName evidence="6">PREDICTED: uncharacterized protein LOC107348580</fullName>
    </submittedName>
</protein>
<dbReference type="InterPro" id="IPR027806">
    <property type="entry name" value="HARBI1_dom"/>
</dbReference>
<evidence type="ECO:0000256" key="5">
    <source>
        <dbReference type="ARBA" id="ARBA00023125"/>
    </source>
</evidence>
<organism evidence="6 7">
    <name type="scientific">Paramuricea clavata</name>
    <name type="common">Red gorgonian</name>
    <name type="synonym">Violescent sea-whip</name>
    <dbReference type="NCBI Taxonomy" id="317549"/>
    <lineage>
        <taxon>Eukaryota</taxon>
        <taxon>Metazoa</taxon>
        <taxon>Cnidaria</taxon>
        <taxon>Anthozoa</taxon>
        <taxon>Octocorallia</taxon>
        <taxon>Malacalcyonacea</taxon>
        <taxon>Plexauridae</taxon>
        <taxon>Paramuricea</taxon>
    </lineage>
</organism>
<dbReference type="PROSITE" id="PS50950">
    <property type="entry name" value="ZF_THAP"/>
    <property type="match status" value="1"/>
</dbReference>
<proteinExistence type="predicted"/>
<dbReference type="Pfam" id="PF13359">
    <property type="entry name" value="DDE_Tnp_4"/>
    <property type="match status" value="1"/>
</dbReference>
<dbReference type="Pfam" id="PF05485">
    <property type="entry name" value="THAP"/>
    <property type="match status" value="1"/>
</dbReference>
<dbReference type="InterPro" id="IPR027805">
    <property type="entry name" value="Transposase_HTH_dom"/>
</dbReference>
<evidence type="ECO:0000256" key="2">
    <source>
        <dbReference type="ARBA" id="ARBA00022723"/>
    </source>
</evidence>
<dbReference type="GO" id="GO:0003677">
    <property type="term" value="F:DNA binding"/>
    <property type="evidence" value="ECO:0007669"/>
    <property type="project" value="UniProtKB-UniRule"/>
</dbReference>
<evidence type="ECO:0000313" key="7">
    <source>
        <dbReference type="Proteomes" id="UP001152795"/>
    </source>
</evidence>
<evidence type="ECO:0000256" key="1">
    <source>
        <dbReference type="ARBA" id="ARBA00001968"/>
    </source>
</evidence>
<accession>A0A7D9IQF1</accession>
<evidence type="ECO:0000256" key="4">
    <source>
        <dbReference type="ARBA" id="ARBA00022833"/>
    </source>
</evidence>